<comment type="caution">
    <text evidence="5">The sequence shown here is derived from an EMBL/GenBank/DDBJ whole genome shotgun (WGS) entry which is preliminary data.</text>
</comment>
<feature type="domain" description="Beta/gamma crystallin 'Greek key'" evidence="4">
    <location>
        <begin position="35"/>
        <end position="119"/>
    </location>
</feature>
<keyword evidence="3" id="KW-0732">Signal</keyword>
<accession>A0ABP1RSZ6</accession>
<comment type="similarity">
    <text evidence="1">Belongs to the beta/gamma-crystallin family.</text>
</comment>
<feature type="signal peptide" evidence="3">
    <location>
        <begin position="1"/>
        <end position="23"/>
    </location>
</feature>
<dbReference type="InterPro" id="IPR011024">
    <property type="entry name" value="G_crystallin-like"/>
</dbReference>
<evidence type="ECO:0000313" key="6">
    <source>
        <dbReference type="Proteomes" id="UP001642540"/>
    </source>
</evidence>
<dbReference type="SMART" id="SM00247">
    <property type="entry name" value="XTALbg"/>
    <property type="match status" value="1"/>
</dbReference>
<dbReference type="Gene3D" id="2.60.20.10">
    <property type="entry name" value="Crystallins"/>
    <property type="match status" value="1"/>
</dbReference>
<keyword evidence="2" id="KW-0677">Repeat</keyword>
<protein>
    <recommendedName>
        <fullName evidence="4">Beta/gamma crystallin 'Greek key' domain-containing protein</fullName>
    </recommendedName>
</protein>
<keyword evidence="6" id="KW-1185">Reference proteome</keyword>
<name>A0ABP1RSZ6_9HEXA</name>
<evidence type="ECO:0000256" key="3">
    <source>
        <dbReference type="SAM" id="SignalP"/>
    </source>
</evidence>
<dbReference type="SUPFAM" id="SSF49695">
    <property type="entry name" value="gamma-Crystallin-like"/>
    <property type="match status" value="1"/>
</dbReference>
<organism evidence="5 6">
    <name type="scientific">Orchesella dallaii</name>
    <dbReference type="NCBI Taxonomy" id="48710"/>
    <lineage>
        <taxon>Eukaryota</taxon>
        <taxon>Metazoa</taxon>
        <taxon>Ecdysozoa</taxon>
        <taxon>Arthropoda</taxon>
        <taxon>Hexapoda</taxon>
        <taxon>Collembola</taxon>
        <taxon>Entomobryomorpha</taxon>
        <taxon>Entomobryoidea</taxon>
        <taxon>Orchesellidae</taxon>
        <taxon>Orchesellinae</taxon>
        <taxon>Orchesella</taxon>
    </lineage>
</organism>
<dbReference type="Proteomes" id="UP001642540">
    <property type="component" value="Unassembled WGS sequence"/>
</dbReference>
<proteinExistence type="inferred from homology"/>
<feature type="chain" id="PRO_5046807887" description="Beta/gamma crystallin 'Greek key' domain-containing protein" evidence="3">
    <location>
        <begin position="24"/>
        <end position="119"/>
    </location>
</feature>
<evidence type="ECO:0000256" key="2">
    <source>
        <dbReference type="ARBA" id="ARBA00022737"/>
    </source>
</evidence>
<evidence type="ECO:0000313" key="5">
    <source>
        <dbReference type="EMBL" id="CAL8135076.1"/>
    </source>
</evidence>
<reference evidence="5 6" key="1">
    <citation type="submission" date="2024-08" db="EMBL/GenBank/DDBJ databases">
        <authorList>
            <person name="Cucini C."/>
            <person name="Frati F."/>
        </authorList>
    </citation>
    <scope>NUCLEOTIDE SEQUENCE [LARGE SCALE GENOMIC DNA]</scope>
</reference>
<dbReference type="InterPro" id="IPR001064">
    <property type="entry name" value="Beta/gamma_crystallin"/>
</dbReference>
<dbReference type="Pfam" id="PF03995">
    <property type="entry name" value="Inhibitor_I36"/>
    <property type="match status" value="1"/>
</dbReference>
<dbReference type="EMBL" id="CAXLJM020000107">
    <property type="protein sequence ID" value="CAL8135076.1"/>
    <property type="molecule type" value="Genomic_DNA"/>
</dbReference>
<evidence type="ECO:0000259" key="4">
    <source>
        <dbReference type="SMART" id="SM00247"/>
    </source>
</evidence>
<sequence>MSLQIRATFLLEIVFVVVVSSYAAQQIGSAYRAAKILVFDDVNGGGAFYEVEVNNIDCTNVRGDWNDRISSINTRGSCVIGYEHRDCGGRGERFAPGTPHHGDLTNLGFNDAITSFKLC</sequence>
<gene>
    <name evidence="5" type="ORF">ODALV1_LOCUS25816</name>
</gene>
<evidence type="ECO:0000256" key="1">
    <source>
        <dbReference type="ARBA" id="ARBA00009646"/>
    </source>
</evidence>